<reference evidence="1" key="1">
    <citation type="journal article" date="2020" name="Cell">
        <title>Large-Scale Comparative Analyses of Tick Genomes Elucidate Their Genetic Diversity and Vector Capacities.</title>
        <authorList>
            <consortium name="Tick Genome and Microbiome Consortium (TIGMIC)"/>
            <person name="Jia N."/>
            <person name="Wang J."/>
            <person name="Shi W."/>
            <person name="Du L."/>
            <person name="Sun Y."/>
            <person name="Zhan W."/>
            <person name="Jiang J.F."/>
            <person name="Wang Q."/>
            <person name="Zhang B."/>
            <person name="Ji P."/>
            <person name="Bell-Sakyi L."/>
            <person name="Cui X.M."/>
            <person name="Yuan T.T."/>
            <person name="Jiang B.G."/>
            <person name="Yang W.F."/>
            <person name="Lam T.T."/>
            <person name="Chang Q.C."/>
            <person name="Ding S.J."/>
            <person name="Wang X.J."/>
            <person name="Zhu J.G."/>
            <person name="Ruan X.D."/>
            <person name="Zhao L."/>
            <person name="Wei J.T."/>
            <person name="Ye R.Z."/>
            <person name="Que T.C."/>
            <person name="Du C.H."/>
            <person name="Zhou Y.H."/>
            <person name="Cheng J.X."/>
            <person name="Dai P.F."/>
            <person name="Guo W.B."/>
            <person name="Han X.H."/>
            <person name="Huang E.J."/>
            <person name="Li L.F."/>
            <person name="Wei W."/>
            <person name="Gao Y.C."/>
            <person name="Liu J.Z."/>
            <person name="Shao H.Z."/>
            <person name="Wang X."/>
            <person name="Wang C.C."/>
            <person name="Yang T.C."/>
            <person name="Huo Q.B."/>
            <person name="Li W."/>
            <person name="Chen H.Y."/>
            <person name="Chen S.E."/>
            <person name="Zhou L.G."/>
            <person name="Ni X.B."/>
            <person name="Tian J.H."/>
            <person name="Sheng Y."/>
            <person name="Liu T."/>
            <person name="Pan Y.S."/>
            <person name="Xia L.Y."/>
            <person name="Li J."/>
            <person name="Zhao F."/>
            <person name="Cao W.C."/>
        </authorList>
    </citation>
    <scope>NUCLEOTIDE SEQUENCE</scope>
    <source>
        <strain evidence="1">Rmic-2018</strain>
    </source>
</reference>
<dbReference type="AlphaFoldDB" id="A0A9J6ECV3"/>
<protein>
    <submittedName>
        <fullName evidence="1">Uncharacterized protein</fullName>
    </submittedName>
</protein>
<evidence type="ECO:0000313" key="1">
    <source>
        <dbReference type="EMBL" id="KAH8031896.1"/>
    </source>
</evidence>
<accession>A0A9J6ECV3</accession>
<comment type="caution">
    <text evidence="1">The sequence shown here is derived from an EMBL/GenBank/DDBJ whole genome shotgun (WGS) entry which is preliminary data.</text>
</comment>
<reference evidence="1" key="2">
    <citation type="submission" date="2021-09" db="EMBL/GenBank/DDBJ databases">
        <authorList>
            <person name="Jia N."/>
            <person name="Wang J."/>
            <person name="Shi W."/>
            <person name="Du L."/>
            <person name="Sun Y."/>
            <person name="Zhan W."/>
            <person name="Jiang J."/>
            <person name="Wang Q."/>
            <person name="Zhang B."/>
            <person name="Ji P."/>
            <person name="Sakyi L.B."/>
            <person name="Cui X."/>
            <person name="Yuan T."/>
            <person name="Jiang B."/>
            <person name="Yang W."/>
            <person name="Lam T.T.-Y."/>
            <person name="Chang Q."/>
            <person name="Ding S."/>
            <person name="Wang X."/>
            <person name="Zhu J."/>
            <person name="Ruan X."/>
            <person name="Zhao L."/>
            <person name="Wei J."/>
            <person name="Que T."/>
            <person name="Du C."/>
            <person name="Cheng J."/>
            <person name="Dai P."/>
            <person name="Han X."/>
            <person name="Huang E."/>
            <person name="Gao Y."/>
            <person name="Liu J."/>
            <person name="Shao H."/>
            <person name="Ye R."/>
            <person name="Li L."/>
            <person name="Wei W."/>
            <person name="Wang X."/>
            <person name="Wang C."/>
            <person name="Huo Q."/>
            <person name="Li W."/>
            <person name="Guo W."/>
            <person name="Chen H."/>
            <person name="Chen S."/>
            <person name="Zhou L."/>
            <person name="Zhou L."/>
            <person name="Ni X."/>
            <person name="Tian J."/>
            <person name="Zhou Y."/>
            <person name="Sheng Y."/>
            <person name="Liu T."/>
            <person name="Pan Y."/>
            <person name="Xia L."/>
            <person name="Li J."/>
            <person name="Zhao F."/>
            <person name="Cao W."/>
        </authorList>
    </citation>
    <scope>NUCLEOTIDE SEQUENCE</scope>
    <source>
        <strain evidence="1">Rmic-2018</strain>
        <tissue evidence="1">Larvae</tissue>
    </source>
</reference>
<proteinExistence type="predicted"/>
<gene>
    <name evidence="1" type="ORF">HPB51_021538</name>
</gene>
<evidence type="ECO:0000313" key="2">
    <source>
        <dbReference type="Proteomes" id="UP000821866"/>
    </source>
</evidence>
<dbReference type="Proteomes" id="UP000821866">
    <property type="component" value="Chromosome 3"/>
</dbReference>
<dbReference type="EMBL" id="JABSTU010000005">
    <property type="protein sequence ID" value="KAH8031896.1"/>
    <property type="molecule type" value="Genomic_DNA"/>
</dbReference>
<keyword evidence="2" id="KW-1185">Reference proteome</keyword>
<name>A0A9J6ECV3_RHIMP</name>
<sequence length="110" mass="11238">MIAPDFASTGPAPLVSIVVARRALAKTTSPSRKLPLPTPCTPYLMVTAITAAQQDANGRAVPPAAAPVMIADAADTSRAFVGARVAANHEGLHQSANSSATMTLRAVTVF</sequence>
<organism evidence="1 2">
    <name type="scientific">Rhipicephalus microplus</name>
    <name type="common">Cattle tick</name>
    <name type="synonym">Boophilus microplus</name>
    <dbReference type="NCBI Taxonomy" id="6941"/>
    <lineage>
        <taxon>Eukaryota</taxon>
        <taxon>Metazoa</taxon>
        <taxon>Ecdysozoa</taxon>
        <taxon>Arthropoda</taxon>
        <taxon>Chelicerata</taxon>
        <taxon>Arachnida</taxon>
        <taxon>Acari</taxon>
        <taxon>Parasitiformes</taxon>
        <taxon>Ixodida</taxon>
        <taxon>Ixodoidea</taxon>
        <taxon>Ixodidae</taxon>
        <taxon>Rhipicephalinae</taxon>
        <taxon>Rhipicephalus</taxon>
        <taxon>Boophilus</taxon>
    </lineage>
</organism>